<keyword evidence="3" id="KW-1185">Reference proteome</keyword>
<evidence type="ECO:0000256" key="1">
    <source>
        <dbReference type="SAM" id="Phobius"/>
    </source>
</evidence>
<keyword evidence="1" id="KW-1133">Transmembrane helix</keyword>
<evidence type="ECO:0000313" key="2">
    <source>
        <dbReference type="EMBL" id="CAI5453187.1"/>
    </source>
</evidence>
<name>A0A9P1IZV3_9PELO</name>
<keyword evidence="1" id="KW-0812">Transmembrane</keyword>
<gene>
    <name evidence="2" type="ORF">CAMP_LOCUS15824</name>
</gene>
<dbReference type="Proteomes" id="UP001152747">
    <property type="component" value="Unassembled WGS sequence"/>
</dbReference>
<feature type="transmembrane region" description="Helical" evidence="1">
    <location>
        <begin position="12"/>
        <end position="29"/>
    </location>
</feature>
<dbReference type="EMBL" id="CANHGI010000005">
    <property type="protein sequence ID" value="CAI5453187.1"/>
    <property type="molecule type" value="Genomic_DNA"/>
</dbReference>
<keyword evidence="1" id="KW-0472">Membrane</keyword>
<organism evidence="2 3">
    <name type="scientific">Caenorhabditis angaria</name>
    <dbReference type="NCBI Taxonomy" id="860376"/>
    <lineage>
        <taxon>Eukaryota</taxon>
        <taxon>Metazoa</taxon>
        <taxon>Ecdysozoa</taxon>
        <taxon>Nematoda</taxon>
        <taxon>Chromadorea</taxon>
        <taxon>Rhabditida</taxon>
        <taxon>Rhabditina</taxon>
        <taxon>Rhabditomorpha</taxon>
        <taxon>Rhabditoidea</taxon>
        <taxon>Rhabditidae</taxon>
        <taxon>Peloderinae</taxon>
        <taxon>Caenorhabditis</taxon>
    </lineage>
</organism>
<reference evidence="2" key="1">
    <citation type="submission" date="2022-11" db="EMBL/GenBank/DDBJ databases">
        <authorList>
            <person name="Kikuchi T."/>
        </authorList>
    </citation>
    <scope>NUCLEOTIDE SEQUENCE</scope>
    <source>
        <strain evidence="2">PS1010</strain>
    </source>
</reference>
<accession>A0A9P1IZV3</accession>
<sequence length="73" mass="8466">MYKYWKEICGFIVFLTIIICPIPFQIIKYKRRQMRQVEPLPPRNLEPSNIEMDVIAGTGSEHSTANQNANKSP</sequence>
<dbReference type="AlphaFoldDB" id="A0A9P1IZV3"/>
<evidence type="ECO:0000313" key="3">
    <source>
        <dbReference type="Proteomes" id="UP001152747"/>
    </source>
</evidence>
<comment type="caution">
    <text evidence="2">The sequence shown here is derived from an EMBL/GenBank/DDBJ whole genome shotgun (WGS) entry which is preliminary data.</text>
</comment>
<protein>
    <submittedName>
        <fullName evidence="2">Uncharacterized protein</fullName>
    </submittedName>
</protein>
<proteinExistence type="predicted"/>